<dbReference type="KEGG" id="eec:EcWSU1_01516"/>
<evidence type="ECO:0000313" key="2">
    <source>
        <dbReference type="Proteomes" id="UP000007838"/>
    </source>
</evidence>
<evidence type="ECO:0000313" key="1">
    <source>
        <dbReference type="EMBL" id="AEW72955.1"/>
    </source>
</evidence>
<proteinExistence type="predicted"/>
<gene>
    <name evidence="1" type="ORF">EcWSU1_01516</name>
</gene>
<organism evidence="1 2">
    <name type="scientific">Enterobacter ludwigii</name>
    <dbReference type="NCBI Taxonomy" id="299767"/>
    <lineage>
        <taxon>Bacteria</taxon>
        <taxon>Pseudomonadati</taxon>
        <taxon>Pseudomonadota</taxon>
        <taxon>Gammaproteobacteria</taxon>
        <taxon>Enterobacterales</taxon>
        <taxon>Enterobacteriaceae</taxon>
        <taxon>Enterobacter</taxon>
        <taxon>Enterobacter cloacae complex</taxon>
    </lineage>
</organism>
<reference evidence="1 2" key="1">
    <citation type="journal article" date="2011" name="Stand. Genomic Sci.">
        <title>Complete genome of the onion pathogen Enterobacter cloacae EcWSU1.</title>
        <authorList>
            <person name="Humann J.L."/>
            <person name="Wildung M."/>
            <person name="Cheng C.H."/>
            <person name="Lee T."/>
            <person name="Stewart J.E."/>
            <person name="Drew J.C."/>
            <person name="Triplett E.W."/>
            <person name="Main D."/>
            <person name="Schroeder B.K."/>
        </authorList>
    </citation>
    <scope>NUCLEOTIDE SEQUENCE [LARGE SCALE GENOMIC DNA]</scope>
    <source>
        <strain evidence="1 2">EcWSU1</strain>
    </source>
</reference>
<dbReference type="AlphaFoldDB" id="G8LHR3"/>
<accession>G8LHR3</accession>
<dbReference type="HOGENOM" id="CLU_219058_0_0_6"/>
<sequence length="41" mass="4814">MLNEQGFGPVFFMSDSKKWRLLKSRTLFVANGWHFVNLPLT</sequence>
<dbReference type="EMBL" id="CP002886">
    <property type="protein sequence ID" value="AEW72955.1"/>
    <property type="molecule type" value="Genomic_DNA"/>
</dbReference>
<protein>
    <submittedName>
        <fullName evidence="1">Uncharacterized protein</fullName>
    </submittedName>
</protein>
<name>G8LHR3_9ENTR</name>
<dbReference type="Proteomes" id="UP000007838">
    <property type="component" value="Chromosome"/>
</dbReference>